<dbReference type="PROSITE" id="PS00188">
    <property type="entry name" value="BIOTIN"/>
    <property type="match status" value="1"/>
</dbReference>
<dbReference type="InterPro" id="IPR050709">
    <property type="entry name" value="Biotin_Carboxyl_Carrier/Decarb"/>
</dbReference>
<evidence type="ECO:0000256" key="2">
    <source>
        <dbReference type="ARBA" id="ARBA00005194"/>
    </source>
</evidence>
<evidence type="ECO:0000256" key="10">
    <source>
        <dbReference type="SAM" id="MobiDB-lite"/>
    </source>
</evidence>
<dbReference type="GO" id="GO:0006633">
    <property type="term" value="P:fatty acid biosynthetic process"/>
    <property type="evidence" value="ECO:0007669"/>
    <property type="project" value="UniProtKB-UniPathway"/>
</dbReference>
<protein>
    <recommendedName>
        <fullName evidence="3 9">Biotin carboxyl carrier protein of acetyl-CoA carboxylase</fullName>
    </recommendedName>
</protein>
<dbReference type="Gene3D" id="2.40.50.100">
    <property type="match status" value="1"/>
</dbReference>
<reference key="1">
    <citation type="submission" date="2011-09" db="EMBL/GenBank/DDBJ databases">
        <title>Genomic characterization of the Taylorella genus.</title>
        <authorList>
            <person name="Hebert L."/>
            <person name="Moumen B."/>
            <person name="Pons N."/>
            <person name="Duquesne F."/>
            <person name="Breuil M.-F."/>
            <person name="Goux D."/>
            <person name="Batto J.-M."/>
            <person name="Renault P."/>
            <person name="Laugier C."/>
            <person name="Petry S."/>
        </authorList>
    </citation>
    <scope>NUCLEOTIDE SEQUENCE</scope>
    <source>
        <strain>MCE3</strain>
    </source>
</reference>
<gene>
    <name evidence="12" type="ordered locus">TASI_1385</name>
</gene>
<dbReference type="GO" id="GO:0003989">
    <property type="term" value="F:acetyl-CoA carboxylase activity"/>
    <property type="evidence" value="ECO:0007669"/>
    <property type="project" value="InterPro"/>
</dbReference>
<dbReference type="OrthoDB" id="9811735at2"/>
<evidence type="ECO:0000256" key="1">
    <source>
        <dbReference type="ARBA" id="ARBA00003761"/>
    </source>
</evidence>
<dbReference type="CDD" id="cd06850">
    <property type="entry name" value="biotinyl_domain"/>
    <property type="match status" value="1"/>
</dbReference>
<dbReference type="NCBIfam" id="TIGR00531">
    <property type="entry name" value="BCCP"/>
    <property type="match status" value="1"/>
</dbReference>
<evidence type="ECO:0000256" key="5">
    <source>
        <dbReference type="ARBA" id="ARBA00022832"/>
    </source>
</evidence>
<dbReference type="eggNOG" id="COG0511">
    <property type="taxonomic scope" value="Bacteria"/>
</dbReference>
<dbReference type="InterPro" id="IPR001882">
    <property type="entry name" value="Biotin_BS"/>
</dbReference>
<sequence length="159" mass="17040">MDLRKLKTLIDLVAESDISELEVTEGADSKVRIVKQTPVAYTPQPQVQAYAPPPAPIQQSAQTAPVPAASSESAGETKREISGHIVKAPMVGTFYRAPNPSAPPFVEVGMSVKEGDTLCIIEAMKLLNEIEADKSGVIKEILVENAEPIEYGQPLFVIG</sequence>
<keyword evidence="6 9" id="KW-0443">Lipid metabolism</keyword>
<proteinExistence type="predicted"/>
<keyword evidence="5 9" id="KW-0276">Fatty acid metabolism</keyword>
<name>G4QA52_TAYAM</name>
<reference evidence="12 13" key="2">
    <citation type="journal article" date="2012" name="PLoS ONE">
        <title>Genomic characterization of the taylorella genus.</title>
        <authorList>
            <person name="Hebert L."/>
            <person name="Moumen B."/>
            <person name="Pons N."/>
            <person name="Duquesne F."/>
            <person name="Breuil M.F."/>
            <person name="Goux D."/>
            <person name="Batto J.M."/>
            <person name="Laugier C."/>
            <person name="Renault P."/>
            <person name="Petry S."/>
        </authorList>
    </citation>
    <scope>NUCLEOTIDE SEQUENCE [LARGE SCALE GENOMIC DNA]</scope>
    <source>
        <strain evidence="12 13">MCE3</strain>
    </source>
</reference>
<dbReference type="Proteomes" id="UP000009284">
    <property type="component" value="Chromosome"/>
</dbReference>
<organism evidence="12 13">
    <name type="scientific">Taylorella asinigenitalis (strain MCE3)</name>
    <dbReference type="NCBI Taxonomy" id="1008459"/>
    <lineage>
        <taxon>Bacteria</taxon>
        <taxon>Pseudomonadati</taxon>
        <taxon>Pseudomonadota</taxon>
        <taxon>Betaproteobacteria</taxon>
        <taxon>Burkholderiales</taxon>
        <taxon>Alcaligenaceae</taxon>
        <taxon>Taylorella</taxon>
    </lineage>
</organism>
<dbReference type="InterPro" id="IPR000089">
    <property type="entry name" value="Biotin_lipoyl"/>
</dbReference>
<evidence type="ECO:0000256" key="3">
    <source>
        <dbReference type="ARBA" id="ARBA00017562"/>
    </source>
</evidence>
<feature type="region of interest" description="Disordered" evidence="10">
    <location>
        <begin position="51"/>
        <end position="79"/>
    </location>
</feature>
<evidence type="ECO:0000256" key="8">
    <source>
        <dbReference type="ARBA" id="ARBA00023267"/>
    </source>
</evidence>
<dbReference type="PRINTS" id="PR01071">
    <property type="entry name" value="ACOABIOTINCC"/>
</dbReference>
<keyword evidence="7 9" id="KW-0275">Fatty acid biosynthesis</keyword>
<dbReference type="UniPathway" id="UPA00094"/>
<keyword evidence="8 9" id="KW-0092">Biotin</keyword>
<comment type="pathway">
    <text evidence="2 9">Lipid metabolism; fatty acid biosynthesis.</text>
</comment>
<dbReference type="InterPro" id="IPR001249">
    <property type="entry name" value="AcCoA_biotinCC"/>
</dbReference>
<dbReference type="RefSeq" id="WP_014112019.1">
    <property type="nucleotide sequence ID" value="NC_016043.1"/>
</dbReference>
<accession>G4QA52</accession>
<evidence type="ECO:0000256" key="9">
    <source>
        <dbReference type="RuleBase" id="RU364072"/>
    </source>
</evidence>
<dbReference type="AlphaFoldDB" id="G4QA52"/>
<dbReference type="GO" id="GO:0009317">
    <property type="term" value="C:acetyl-CoA carboxylase complex"/>
    <property type="evidence" value="ECO:0007669"/>
    <property type="project" value="InterPro"/>
</dbReference>
<dbReference type="STRING" id="1008459.TASI_1385"/>
<dbReference type="FunFam" id="2.40.50.100:FF:000003">
    <property type="entry name" value="Acetyl-CoA carboxylase biotin carboxyl carrier protein"/>
    <property type="match status" value="1"/>
</dbReference>
<dbReference type="PANTHER" id="PTHR45266:SF3">
    <property type="entry name" value="OXALOACETATE DECARBOXYLASE ALPHA CHAIN"/>
    <property type="match status" value="1"/>
</dbReference>
<evidence type="ECO:0000313" key="13">
    <source>
        <dbReference type="Proteomes" id="UP000009284"/>
    </source>
</evidence>
<comment type="function">
    <text evidence="1 9">This protein is a component of the acetyl coenzyme A carboxylase complex; first, biotin carboxylase catalyzes the carboxylation of the carrier protein and then the transcarboxylase transfers the carboxyl group to form malonyl-CoA.</text>
</comment>
<dbReference type="Pfam" id="PF00364">
    <property type="entry name" value="Biotin_lipoyl"/>
    <property type="match status" value="1"/>
</dbReference>
<dbReference type="InterPro" id="IPR011053">
    <property type="entry name" value="Single_hybrid_motif"/>
</dbReference>
<dbReference type="PANTHER" id="PTHR45266">
    <property type="entry name" value="OXALOACETATE DECARBOXYLASE ALPHA CHAIN"/>
    <property type="match status" value="1"/>
</dbReference>
<evidence type="ECO:0000256" key="7">
    <source>
        <dbReference type="ARBA" id="ARBA00023160"/>
    </source>
</evidence>
<dbReference type="PROSITE" id="PS50968">
    <property type="entry name" value="BIOTINYL_LIPOYL"/>
    <property type="match status" value="1"/>
</dbReference>
<dbReference type="EMBL" id="CP003059">
    <property type="protein sequence ID" value="AEP37125.1"/>
    <property type="molecule type" value="Genomic_DNA"/>
</dbReference>
<dbReference type="KEGG" id="tas:TASI_1385"/>
<dbReference type="SUPFAM" id="SSF51230">
    <property type="entry name" value="Single hybrid motif"/>
    <property type="match status" value="1"/>
</dbReference>
<evidence type="ECO:0000256" key="4">
    <source>
        <dbReference type="ARBA" id="ARBA00022516"/>
    </source>
</evidence>
<keyword evidence="13" id="KW-1185">Reference proteome</keyword>
<evidence type="ECO:0000313" key="12">
    <source>
        <dbReference type="EMBL" id="AEP37125.1"/>
    </source>
</evidence>
<keyword evidence="4 9" id="KW-0444">Lipid biosynthesis</keyword>
<evidence type="ECO:0000256" key="6">
    <source>
        <dbReference type="ARBA" id="ARBA00023098"/>
    </source>
</evidence>
<evidence type="ECO:0000259" key="11">
    <source>
        <dbReference type="PROSITE" id="PS50968"/>
    </source>
</evidence>
<dbReference type="HOGENOM" id="CLU_016733_3_1_4"/>
<feature type="domain" description="Lipoyl-binding" evidence="11">
    <location>
        <begin position="83"/>
        <end position="159"/>
    </location>
</feature>